<sequence>MIAGWFVAALLLSQGELAPQDALQFTAPPGISWKATFKQSFYAPRSAQREIAFEFTGSHRIVRSADGQLQVEGGWLMSQMWMDDDKLPGVKGEPIPYRWDLASNGFPRLVMDELGDSRAFRLARIVAFACPMKPSPYWLEEHPASDVGQVPRAQHTWKPLGTETWNGRKALRIEFEFKELERQHPLLATGKLLADWSTGMLVELYAEGTNAQLPGGENEQYDFRVEYRVDPSTAVKWPR</sequence>
<evidence type="ECO:0000313" key="2">
    <source>
        <dbReference type="Proteomes" id="UP000662873"/>
    </source>
</evidence>
<accession>A0A809R6X0</accession>
<dbReference type="AlphaFoldDB" id="A0A809R6X0"/>
<dbReference type="KEGG" id="npy:NPRO_09180"/>
<organism evidence="1 2">
    <name type="scientific">Candidatus Nitrosymbiomonas proteolyticus</name>
    <dbReference type="NCBI Taxonomy" id="2608984"/>
    <lineage>
        <taxon>Bacteria</taxon>
        <taxon>Bacillati</taxon>
        <taxon>Armatimonadota</taxon>
        <taxon>Armatimonadota incertae sedis</taxon>
        <taxon>Candidatus Nitrosymbiomonas</taxon>
    </lineage>
</organism>
<protein>
    <submittedName>
        <fullName evidence="1">Uncharacterized protein</fullName>
    </submittedName>
</protein>
<evidence type="ECO:0000313" key="1">
    <source>
        <dbReference type="EMBL" id="BBO23323.1"/>
    </source>
</evidence>
<reference evidence="1" key="1">
    <citation type="journal article" name="DNA Res.">
        <title>The physiological potential of anammox bacteria as revealed by their core genome structure.</title>
        <authorList>
            <person name="Okubo T."/>
            <person name="Toyoda A."/>
            <person name="Fukuhara K."/>
            <person name="Uchiyama I."/>
            <person name="Harigaya Y."/>
            <person name="Kuroiwa M."/>
            <person name="Suzuki T."/>
            <person name="Murakami Y."/>
            <person name="Suwa Y."/>
            <person name="Takami H."/>
        </authorList>
    </citation>
    <scope>NUCLEOTIDE SEQUENCE</scope>
    <source>
        <strain evidence="1">317325-2</strain>
    </source>
</reference>
<gene>
    <name evidence="1" type="ORF">NPRO_09180</name>
</gene>
<proteinExistence type="predicted"/>
<dbReference type="Proteomes" id="UP000662873">
    <property type="component" value="Chromosome"/>
</dbReference>
<dbReference type="EMBL" id="AP021858">
    <property type="protein sequence ID" value="BBO23323.1"/>
    <property type="molecule type" value="Genomic_DNA"/>
</dbReference>
<name>A0A809R6X0_9BACT</name>